<evidence type="ECO:0000256" key="5">
    <source>
        <dbReference type="ARBA" id="ARBA00023002"/>
    </source>
</evidence>
<feature type="domain" description="FAD-binding oxidoreductase/transferase type 4 C-terminal" evidence="7">
    <location>
        <begin position="25"/>
        <end position="288"/>
    </location>
</feature>
<evidence type="ECO:0000256" key="3">
    <source>
        <dbReference type="ARBA" id="ARBA00022630"/>
    </source>
</evidence>
<dbReference type="GO" id="GO:1903457">
    <property type="term" value="P:lactate catabolic process"/>
    <property type="evidence" value="ECO:0007669"/>
    <property type="project" value="TreeGrafter"/>
</dbReference>
<evidence type="ECO:0000259" key="7">
    <source>
        <dbReference type="Pfam" id="PF02913"/>
    </source>
</evidence>
<evidence type="ECO:0000256" key="4">
    <source>
        <dbReference type="ARBA" id="ARBA00022827"/>
    </source>
</evidence>
<protein>
    <recommendedName>
        <fullName evidence="6">D-lactate dehydrogenase (cytochrome)</fullName>
        <ecNumber evidence="6">1.1.2.4</ecNumber>
    </recommendedName>
</protein>
<accession>A0A819INP7</accession>
<dbReference type="Gene3D" id="1.10.45.10">
    <property type="entry name" value="Vanillyl-alcohol Oxidase, Chain A, domain 4"/>
    <property type="match status" value="1"/>
</dbReference>
<dbReference type="PANTHER" id="PTHR11748:SF111">
    <property type="entry name" value="D-LACTATE DEHYDROGENASE, MITOCHONDRIAL-RELATED"/>
    <property type="match status" value="1"/>
</dbReference>
<comment type="similarity">
    <text evidence="2">Belongs to the FAD-binding oxidoreductase/transferase type 4 family.</text>
</comment>
<dbReference type="InterPro" id="IPR016169">
    <property type="entry name" value="FAD-bd_PCMH_sub2"/>
</dbReference>
<dbReference type="Gene3D" id="3.30.465.10">
    <property type="match status" value="1"/>
</dbReference>
<dbReference type="GO" id="GO:0008720">
    <property type="term" value="F:D-lactate dehydrogenase (NAD+) activity"/>
    <property type="evidence" value="ECO:0007669"/>
    <property type="project" value="TreeGrafter"/>
</dbReference>
<dbReference type="FunFam" id="3.30.70.2740:FF:000001">
    <property type="entry name" value="D-lactate dehydrogenase mitochondrial"/>
    <property type="match status" value="1"/>
</dbReference>
<dbReference type="EMBL" id="CAJOBE010004182">
    <property type="protein sequence ID" value="CAF3920169.1"/>
    <property type="molecule type" value="Genomic_DNA"/>
</dbReference>
<dbReference type="SUPFAM" id="SSF55103">
    <property type="entry name" value="FAD-linked oxidases, C-terminal domain"/>
    <property type="match status" value="1"/>
</dbReference>
<evidence type="ECO:0000313" key="8">
    <source>
        <dbReference type="EMBL" id="CAF3920169.1"/>
    </source>
</evidence>
<organism evidence="8 9">
    <name type="scientific">Rotaria sordida</name>
    <dbReference type="NCBI Taxonomy" id="392033"/>
    <lineage>
        <taxon>Eukaryota</taxon>
        <taxon>Metazoa</taxon>
        <taxon>Spiralia</taxon>
        <taxon>Gnathifera</taxon>
        <taxon>Rotifera</taxon>
        <taxon>Eurotatoria</taxon>
        <taxon>Bdelloidea</taxon>
        <taxon>Philodinida</taxon>
        <taxon>Philodinidae</taxon>
        <taxon>Rotaria</taxon>
    </lineage>
</organism>
<evidence type="ECO:0000256" key="6">
    <source>
        <dbReference type="ARBA" id="ARBA00038897"/>
    </source>
</evidence>
<dbReference type="InterPro" id="IPR016164">
    <property type="entry name" value="FAD-linked_Oxase-like_C"/>
</dbReference>
<dbReference type="Pfam" id="PF02913">
    <property type="entry name" value="FAD-oxidase_C"/>
    <property type="match status" value="1"/>
</dbReference>
<evidence type="ECO:0000256" key="2">
    <source>
        <dbReference type="ARBA" id="ARBA00008000"/>
    </source>
</evidence>
<dbReference type="GO" id="GO:0004458">
    <property type="term" value="F:D-lactate dehydrogenase (cytochrome) activity"/>
    <property type="evidence" value="ECO:0007669"/>
    <property type="project" value="UniProtKB-EC"/>
</dbReference>
<keyword evidence="5" id="KW-0560">Oxidoreductase</keyword>
<dbReference type="EC" id="1.1.2.4" evidence="6"/>
<sequence length="295" mass="32811">TNLFVGQEGTLGIITEATLKLHAIPEAVLAAVAPFKDLQGAVNATVAIMQSGLPVARIEFLDENMVDACNRFSKLNLDVAPTLFLEFHGSNSNIEAQGRIAEFIFMIIYFHDNLFCQIYAYCFTEETCKSFECLKFTFATETDRRNELWKARHNVWYAAHALRPGSKGYSTDVCVPISALPDMIQFADNEVKRLQLLGLTIGHVGDGNFHVILIVDPNDFEEIKRVHDFATILAKESLRMNGTITGEHGIGVGKKQLLIDEFGLHGINTMKIIKKALDPLNILNPGKIIDIEKGF</sequence>
<comment type="cofactor">
    <cofactor evidence="1">
        <name>FAD</name>
        <dbReference type="ChEBI" id="CHEBI:57692"/>
    </cofactor>
</comment>
<proteinExistence type="inferred from homology"/>
<dbReference type="AlphaFoldDB" id="A0A819INP7"/>
<dbReference type="Proteomes" id="UP000663874">
    <property type="component" value="Unassembled WGS sequence"/>
</dbReference>
<dbReference type="GO" id="GO:0005739">
    <property type="term" value="C:mitochondrion"/>
    <property type="evidence" value="ECO:0007669"/>
    <property type="project" value="TreeGrafter"/>
</dbReference>
<dbReference type="InterPro" id="IPR016171">
    <property type="entry name" value="Vanillyl_alc_oxidase_C-sub2"/>
</dbReference>
<reference evidence="8" key="1">
    <citation type="submission" date="2021-02" db="EMBL/GenBank/DDBJ databases">
        <authorList>
            <person name="Nowell W R."/>
        </authorList>
    </citation>
    <scope>NUCLEOTIDE SEQUENCE</scope>
</reference>
<dbReference type="GO" id="GO:0050660">
    <property type="term" value="F:flavin adenine dinucleotide binding"/>
    <property type="evidence" value="ECO:0007669"/>
    <property type="project" value="InterPro"/>
</dbReference>
<keyword evidence="3" id="KW-0285">Flavoprotein</keyword>
<name>A0A819INP7_9BILA</name>
<comment type="caution">
    <text evidence="8">The sequence shown here is derived from an EMBL/GenBank/DDBJ whole genome shotgun (WGS) entry which is preliminary data.</text>
</comment>
<evidence type="ECO:0000256" key="1">
    <source>
        <dbReference type="ARBA" id="ARBA00001974"/>
    </source>
</evidence>
<keyword evidence="4" id="KW-0274">FAD</keyword>
<feature type="non-terminal residue" evidence="8">
    <location>
        <position position="1"/>
    </location>
</feature>
<evidence type="ECO:0000313" key="9">
    <source>
        <dbReference type="Proteomes" id="UP000663874"/>
    </source>
</evidence>
<dbReference type="InterPro" id="IPR004113">
    <property type="entry name" value="FAD-bd_oxidored_4_C"/>
</dbReference>
<dbReference type="PANTHER" id="PTHR11748">
    <property type="entry name" value="D-LACTATE DEHYDROGENASE"/>
    <property type="match status" value="1"/>
</dbReference>
<gene>
    <name evidence="8" type="ORF">FNK824_LOCUS21575</name>
</gene>
<dbReference type="Gene3D" id="3.30.70.2740">
    <property type="match status" value="1"/>
</dbReference>
<dbReference type="FunFam" id="1.10.45.10:FF:000001">
    <property type="entry name" value="D-lactate dehydrogenase mitochondrial"/>
    <property type="match status" value="1"/>
</dbReference>